<proteinExistence type="predicted"/>
<dbReference type="Gene3D" id="3.40.50.720">
    <property type="entry name" value="NAD(P)-binding Rossmann-like Domain"/>
    <property type="match status" value="1"/>
</dbReference>
<gene>
    <name evidence="4" type="ORF">SBA_ch2_3550</name>
</gene>
<dbReference type="SUPFAM" id="SSF51735">
    <property type="entry name" value="NAD(P)-binding Rossmann-fold domains"/>
    <property type="match status" value="1"/>
</dbReference>
<evidence type="ECO:0000256" key="2">
    <source>
        <dbReference type="ARBA" id="ARBA00023277"/>
    </source>
</evidence>
<keyword evidence="5" id="KW-1185">Reference proteome</keyword>
<dbReference type="EMBL" id="AP018818">
    <property type="protein sequence ID" value="BBF71822.1"/>
    <property type="molecule type" value="Genomic_DNA"/>
</dbReference>
<reference evidence="4" key="1">
    <citation type="submission" date="2018-07" db="EMBL/GenBank/DDBJ databases">
        <title>Complete genome sequence of Sphingomonas bisphenolicum strain AO1, a bisphenol A degradative bacterium isolated from Japanese farm field.</title>
        <authorList>
            <person name="Murakami M."/>
            <person name="Koh M."/>
            <person name="Koba S."/>
            <person name="Matsumura Y."/>
        </authorList>
    </citation>
    <scope>NUCLEOTIDE SEQUENCE</scope>
    <source>
        <strain evidence="4">AO1</strain>
    </source>
</reference>
<name>A0ABN5WQI2_9SPHN</name>
<keyword evidence="1" id="KW-0521">NADP</keyword>
<organism evidence="4 5">
    <name type="scientific">Sphingomonas bisphenolicum</name>
    <dbReference type="NCBI Taxonomy" id="296544"/>
    <lineage>
        <taxon>Bacteria</taxon>
        <taxon>Pseudomonadati</taxon>
        <taxon>Pseudomonadota</taxon>
        <taxon>Alphaproteobacteria</taxon>
        <taxon>Sphingomonadales</taxon>
        <taxon>Sphingomonadaceae</taxon>
        <taxon>Sphingomonas</taxon>
    </lineage>
</organism>
<dbReference type="Pfam" id="PF01370">
    <property type="entry name" value="Epimerase"/>
    <property type="match status" value="1"/>
</dbReference>
<dbReference type="InterPro" id="IPR036291">
    <property type="entry name" value="NAD(P)-bd_dom_sf"/>
</dbReference>
<evidence type="ECO:0000313" key="4">
    <source>
        <dbReference type="EMBL" id="BBF71822.1"/>
    </source>
</evidence>
<evidence type="ECO:0000313" key="5">
    <source>
        <dbReference type="Proteomes" id="UP001059971"/>
    </source>
</evidence>
<protein>
    <submittedName>
        <fullName evidence="4">UDP-glucose 4-epimerase</fullName>
    </submittedName>
</protein>
<dbReference type="RefSeq" id="WP_261937433.1">
    <property type="nucleotide sequence ID" value="NZ_AP018818.1"/>
</dbReference>
<dbReference type="InterPro" id="IPR001509">
    <property type="entry name" value="Epimerase_deHydtase"/>
</dbReference>
<dbReference type="Gene3D" id="3.90.25.10">
    <property type="entry name" value="UDP-galactose 4-epimerase, domain 1"/>
    <property type="match status" value="1"/>
</dbReference>
<evidence type="ECO:0000259" key="3">
    <source>
        <dbReference type="Pfam" id="PF01370"/>
    </source>
</evidence>
<dbReference type="PANTHER" id="PTHR43103:SF3">
    <property type="entry name" value="ADP-L-GLYCERO-D-MANNO-HEPTOSE-6-EPIMERASE"/>
    <property type="match status" value="1"/>
</dbReference>
<evidence type="ECO:0000256" key="1">
    <source>
        <dbReference type="ARBA" id="ARBA00022857"/>
    </source>
</evidence>
<dbReference type="PANTHER" id="PTHR43103">
    <property type="entry name" value="NUCLEOSIDE-DIPHOSPHATE-SUGAR EPIMERASE"/>
    <property type="match status" value="1"/>
</dbReference>
<keyword evidence="2" id="KW-0119">Carbohydrate metabolism</keyword>
<dbReference type="Proteomes" id="UP001059971">
    <property type="component" value="Chromosome 2"/>
</dbReference>
<feature type="domain" description="NAD-dependent epimerase/dehydratase" evidence="3">
    <location>
        <begin position="3"/>
        <end position="194"/>
    </location>
</feature>
<accession>A0ABN5WQI2</accession>
<sequence length="309" mass="31512">MTIIVTGAGGFVGRQLVQRLLAAGEAVVGMDAAPGGIPAGARAVVGDLCSAAVRAEALRDGCRAVVHLATVPGGAAEADSAASRRVNIDAMYDLLGDAKAAGDRPRIVYASSIAVFGDPLPVSGVDDHTPLAPRMIYGGHKAMMEVAIAMMHHRGEIDGVSVRLPGILARPKGPSGMKSAFMSDLFHALRAGESFVCPVSAEATIWAQSVSRCADNLVHALTMDAALMPPTRVVTLPAQRIAMGDLAAEIARQCAVSTDLVAYRPDPALEAAFGSNPPLATPAADRAGFAHDGDPATLVANALAVIAAG</sequence>